<dbReference type="Pfam" id="PF00023">
    <property type="entry name" value="Ank"/>
    <property type="match status" value="1"/>
</dbReference>
<dbReference type="InterPro" id="IPR036770">
    <property type="entry name" value="Ankyrin_rpt-contain_sf"/>
</dbReference>
<sequence length="995" mass="111456">MLRSLCCLSARNDIKPARQAGSSEEKVDPSIDRSTYPFKLHPYDSWSYKVTDDDFAALQEALAQGLDPNQCWTKDELVIDAPEPFGCVHREYSPVCKGFDRWNTPLHRALYFEGLDSASLLLEHGADINLVNGNGRTALLEAVADERTDNVVFLVQHGADLNKISSKNEFALQMALEYGHHDIFRLLIEEGADVGSVLDSKWTVVDLALLAGDYQALVALCCRYLEMKPSPLISDEPKEVPGDDHSAEARELLSLVTSRQVVPGPELYEAYRHVVLSMGEPEQSQRDFDVWVRFSESLYQAIFSAANLSRPTTRTRLCRGCLTFQECIVHLHENMEKEEALPPPHRRRTHADREELDKCAREGCPLCGLAADALEYKSARDLARPNKPPPTPSIYFQASFKSSGRLQLPERFFKMESAKITVEDLGSGRQAELSVKDVDERFILDCHAMDEKDTGTGSSASLETARSWLAICRKSSLHELCQQLHSHDRDNGKRILPTRVLDLTEAGQDPRLVEGQGIEAPYCTLSYCWGNQGQATALTVRANLAERVVRVALDSLPTLMKEAVQAARYLGYKYLWIDALCIIQDDEHDWNREVAKMGAIYSNCDLVITSLVAKDSQDHLLQPRSLRVPRPVPLDIWLPQRLRSRQVPGRVTQPAVYPAWATESDGKSLKGPVNSRGWALQEHVLSPRILYFGAGTLHWECMGHYGLDADPDWVMPTPWNIWTDIERRMRVKCAIRGITPPGEYHGGDQTPDDMWERQVAQFTIRDLSKQSDRIPAILGMAKSFEKVFGQQFLGGIWKGDKLLESLCWWGENKDNPTGPSWTWASVSGHVSFSFVRRGGIPQAEVISIDVETNESQSRISGSITLRGALHKKLPMGNRLWFIGDSQELIDRESDKAATYYAFDMIGYEHGPPFRGYGHPLQPHGSPAAMVRLLLQPVVLEGADAKQLSVFRRVGIGLYECGAELANLSLVKGGKKADKEKGSVLWTKADRLITIV</sequence>
<accession>A0A8H4KHP0</accession>
<keyword evidence="1" id="KW-0040">ANK repeat</keyword>
<evidence type="ECO:0000313" key="4">
    <source>
        <dbReference type="Proteomes" id="UP000554235"/>
    </source>
</evidence>
<dbReference type="PROSITE" id="PS50088">
    <property type="entry name" value="ANK_REPEAT"/>
    <property type="match status" value="3"/>
</dbReference>
<dbReference type="AlphaFoldDB" id="A0A8H4KHP0"/>
<feature type="repeat" description="ANK" evidence="1">
    <location>
        <begin position="134"/>
        <end position="166"/>
    </location>
</feature>
<organism evidence="3 4">
    <name type="scientific">Fusarium albosuccineum</name>
    <dbReference type="NCBI Taxonomy" id="1237068"/>
    <lineage>
        <taxon>Eukaryota</taxon>
        <taxon>Fungi</taxon>
        <taxon>Dikarya</taxon>
        <taxon>Ascomycota</taxon>
        <taxon>Pezizomycotina</taxon>
        <taxon>Sordariomycetes</taxon>
        <taxon>Hypocreomycetidae</taxon>
        <taxon>Hypocreales</taxon>
        <taxon>Nectriaceae</taxon>
        <taxon>Fusarium</taxon>
        <taxon>Fusarium decemcellulare species complex</taxon>
    </lineage>
</organism>
<dbReference type="EMBL" id="JAADYS010003137">
    <property type="protein sequence ID" value="KAF4450351.1"/>
    <property type="molecule type" value="Genomic_DNA"/>
</dbReference>
<comment type="caution">
    <text evidence="3">The sequence shown here is derived from an EMBL/GenBank/DDBJ whole genome shotgun (WGS) entry which is preliminary data.</text>
</comment>
<protein>
    <submittedName>
        <fullName evidence="3">Heterokaryon incompatibility</fullName>
    </submittedName>
</protein>
<evidence type="ECO:0000259" key="2">
    <source>
        <dbReference type="Pfam" id="PF06985"/>
    </source>
</evidence>
<dbReference type="SUPFAM" id="SSF48403">
    <property type="entry name" value="Ankyrin repeat"/>
    <property type="match status" value="1"/>
</dbReference>
<feature type="domain" description="Heterokaryon incompatibility" evidence="2">
    <location>
        <begin position="522"/>
        <end position="682"/>
    </location>
</feature>
<name>A0A8H4KHP0_9HYPO</name>
<dbReference type="InterPro" id="IPR010730">
    <property type="entry name" value="HET"/>
</dbReference>
<dbReference type="PROSITE" id="PS50297">
    <property type="entry name" value="ANK_REP_REGION"/>
    <property type="match status" value="3"/>
</dbReference>
<feature type="repeat" description="ANK" evidence="1">
    <location>
        <begin position="101"/>
        <end position="133"/>
    </location>
</feature>
<dbReference type="OrthoDB" id="426293at2759"/>
<feature type="repeat" description="ANK" evidence="1">
    <location>
        <begin position="167"/>
        <end position="199"/>
    </location>
</feature>
<dbReference type="Proteomes" id="UP000554235">
    <property type="component" value="Unassembled WGS sequence"/>
</dbReference>
<dbReference type="Pfam" id="PF12796">
    <property type="entry name" value="Ank_2"/>
    <property type="match status" value="1"/>
</dbReference>
<dbReference type="Pfam" id="PF06985">
    <property type="entry name" value="HET"/>
    <property type="match status" value="1"/>
</dbReference>
<gene>
    <name evidence="3" type="ORF">FALBO_16494</name>
</gene>
<keyword evidence="4" id="KW-1185">Reference proteome</keyword>
<dbReference type="InterPro" id="IPR002110">
    <property type="entry name" value="Ankyrin_rpt"/>
</dbReference>
<dbReference type="Gene3D" id="1.25.40.20">
    <property type="entry name" value="Ankyrin repeat-containing domain"/>
    <property type="match status" value="1"/>
</dbReference>
<dbReference type="SMART" id="SM00248">
    <property type="entry name" value="ANK"/>
    <property type="match status" value="3"/>
</dbReference>
<evidence type="ECO:0000256" key="1">
    <source>
        <dbReference type="PROSITE-ProRule" id="PRU00023"/>
    </source>
</evidence>
<dbReference type="PANTHER" id="PTHR33112:SF16">
    <property type="entry name" value="HETEROKARYON INCOMPATIBILITY DOMAIN-CONTAINING PROTEIN"/>
    <property type="match status" value="1"/>
</dbReference>
<evidence type="ECO:0000313" key="3">
    <source>
        <dbReference type="EMBL" id="KAF4450351.1"/>
    </source>
</evidence>
<dbReference type="PANTHER" id="PTHR33112">
    <property type="entry name" value="DOMAIN PROTEIN, PUTATIVE-RELATED"/>
    <property type="match status" value="1"/>
</dbReference>
<reference evidence="3 4" key="1">
    <citation type="submission" date="2020-01" db="EMBL/GenBank/DDBJ databases">
        <title>Identification and distribution of gene clusters putatively required for synthesis of sphingolipid metabolism inhibitors in phylogenetically diverse species of the filamentous fungus Fusarium.</title>
        <authorList>
            <person name="Kim H.-S."/>
            <person name="Busman M."/>
            <person name="Brown D.W."/>
            <person name="Divon H."/>
            <person name="Uhlig S."/>
            <person name="Proctor R.H."/>
        </authorList>
    </citation>
    <scope>NUCLEOTIDE SEQUENCE [LARGE SCALE GENOMIC DNA]</scope>
    <source>
        <strain evidence="3 4">NRRL 20459</strain>
    </source>
</reference>
<proteinExistence type="predicted"/>